<proteinExistence type="inferred from homology"/>
<evidence type="ECO:0000259" key="5">
    <source>
        <dbReference type="PROSITE" id="PS50893"/>
    </source>
</evidence>
<dbReference type="GO" id="GO:0016887">
    <property type="term" value="F:ATP hydrolysis activity"/>
    <property type="evidence" value="ECO:0007669"/>
    <property type="project" value="InterPro"/>
</dbReference>
<dbReference type="InterPro" id="IPR003593">
    <property type="entry name" value="AAA+_ATPase"/>
</dbReference>
<dbReference type="PANTHER" id="PTHR42788">
    <property type="entry name" value="TAURINE IMPORT ATP-BINDING PROTEIN-RELATED"/>
    <property type="match status" value="1"/>
</dbReference>
<dbReference type="SMART" id="SM00382">
    <property type="entry name" value="AAA"/>
    <property type="match status" value="1"/>
</dbReference>
<dbReference type="GO" id="GO:0005524">
    <property type="term" value="F:ATP binding"/>
    <property type="evidence" value="ECO:0007669"/>
    <property type="project" value="UniProtKB-KW"/>
</dbReference>
<evidence type="ECO:0000256" key="3">
    <source>
        <dbReference type="ARBA" id="ARBA00022741"/>
    </source>
</evidence>
<dbReference type="InterPro" id="IPR017871">
    <property type="entry name" value="ABC_transporter-like_CS"/>
</dbReference>
<name>A0A450SD77_9GAMM</name>
<dbReference type="InterPro" id="IPR027417">
    <property type="entry name" value="P-loop_NTPase"/>
</dbReference>
<dbReference type="PANTHER" id="PTHR42788:SF13">
    <property type="entry name" value="ALIPHATIC SULFONATES IMPORT ATP-BINDING PROTEIN SSUB"/>
    <property type="match status" value="1"/>
</dbReference>
<reference evidence="6" key="1">
    <citation type="submission" date="2019-02" db="EMBL/GenBank/DDBJ databases">
        <authorList>
            <person name="Gruber-Vodicka R. H."/>
            <person name="Seah K. B. B."/>
        </authorList>
    </citation>
    <scope>NUCLEOTIDE SEQUENCE</scope>
    <source>
        <strain evidence="6">BECK_BZ15</strain>
    </source>
</reference>
<sequence length="257" mass="28268">MPAREATIAVGNLVIRYPTPEGGVLDAVNGVSFQVSGGERIALVGSSGCGKSTILKTLAGLLLPTEGSVRYRGMDVEVARAGNMFGMVPQHVALLPWSTVARNISLPLRLQNQPRHRIEERVGELIRFFGLDGFADYYPGEISGGMRSRVAIARALANSPEILLLDECFGSLDELTRERLNVELSPMWHRLGTTLVFVTHSVREAAFLADRVIVLSSRPAHIEGIVRVHEPQPRTVRFQESDGFRLAVAEIRRLLHL</sequence>
<evidence type="ECO:0000256" key="2">
    <source>
        <dbReference type="ARBA" id="ARBA00022448"/>
    </source>
</evidence>
<feature type="domain" description="ABC transporter" evidence="5">
    <location>
        <begin position="8"/>
        <end position="242"/>
    </location>
</feature>
<organism evidence="6">
    <name type="scientific">Candidatus Kentrum sp. FW</name>
    <dbReference type="NCBI Taxonomy" id="2126338"/>
    <lineage>
        <taxon>Bacteria</taxon>
        <taxon>Pseudomonadati</taxon>
        <taxon>Pseudomonadota</taxon>
        <taxon>Gammaproteobacteria</taxon>
        <taxon>Candidatus Kentrum</taxon>
    </lineage>
</organism>
<dbReference type="SUPFAM" id="SSF52540">
    <property type="entry name" value="P-loop containing nucleoside triphosphate hydrolases"/>
    <property type="match status" value="1"/>
</dbReference>
<dbReference type="Pfam" id="PF00005">
    <property type="entry name" value="ABC_tran"/>
    <property type="match status" value="1"/>
</dbReference>
<dbReference type="Gene3D" id="3.40.50.300">
    <property type="entry name" value="P-loop containing nucleotide triphosphate hydrolases"/>
    <property type="match status" value="1"/>
</dbReference>
<dbReference type="AlphaFoldDB" id="A0A450SD77"/>
<dbReference type="InterPro" id="IPR003439">
    <property type="entry name" value="ABC_transporter-like_ATP-bd"/>
</dbReference>
<dbReference type="PROSITE" id="PS50893">
    <property type="entry name" value="ABC_TRANSPORTER_2"/>
    <property type="match status" value="1"/>
</dbReference>
<gene>
    <name evidence="6" type="ORF">BECKFW1821A_GA0114235_102719</name>
</gene>
<evidence type="ECO:0000256" key="1">
    <source>
        <dbReference type="ARBA" id="ARBA00005417"/>
    </source>
</evidence>
<keyword evidence="2" id="KW-0813">Transport</keyword>
<dbReference type="InterPro" id="IPR050166">
    <property type="entry name" value="ABC_transporter_ATP-bind"/>
</dbReference>
<keyword evidence="4 6" id="KW-0067">ATP-binding</keyword>
<protein>
    <submittedName>
        <fullName evidence="6">NitT/TauT family transport system ATP-binding protein</fullName>
    </submittedName>
</protein>
<keyword evidence="3" id="KW-0547">Nucleotide-binding</keyword>
<dbReference type="PROSITE" id="PS00211">
    <property type="entry name" value="ABC_TRANSPORTER_1"/>
    <property type="match status" value="1"/>
</dbReference>
<evidence type="ECO:0000313" key="6">
    <source>
        <dbReference type="EMBL" id="VFJ50432.1"/>
    </source>
</evidence>
<evidence type="ECO:0000256" key="4">
    <source>
        <dbReference type="ARBA" id="ARBA00022840"/>
    </source>
</evidence>
<dbReference type="EMBL" id="CAADEW010000027">
    <property type="protein sequence ID" value="VFJ50432.1"/>
    <property type="molecule type" value="Genomic_DNA"/>
</dbReference>
<dbReference type="CDD" id="cd03293">
    <property type="entry name" value="ABC_NrtD_SsuB_transporters"/>
    <property type="match status" value="1"/>
</dbReference>
<accession>A0A450SD77</accession>
<comment type="similarity">
    <text evidence="1">Belongs to the ABC transporter superfamily.</text>
</comment>